<keyword evidence="2" id="KW-1185">Reference proteome</keyword>
<dbReference type="AlphaFoldDB" id="A0A176YKP7"/>
<dbReference type="Proteomes" id="UP000076959">
    <property type="component" value="Unassembled WGS sequence"/>
</dbReference>
<evidence type="ECO:0000313" key="2">
    <source>
        <dbReference type="Proteomes" id="UP000076959"/>
    </source>
</evidence>
<protein>
    <submittedName>
        <fullName evidence="1">Uncharacterized protein</fullName>
    </submittedName>
</protein>
<name>A0A176YKP7_9BRAD</name>
<evidence type="ECO:0000313" key="1">
    <source>
        <dbReference type="EMBL" id="OAF07545.1"/>
    </source>
</evidence>
<accession>A0A176YKP7</accession>
<proteinExistence type="predicted"/>
<sequence>MYFDQRLLVRTGTRVFETAISMKGFLPGTRTDVATIATRGLAPGAHPVQIGLAAAGSQDPDITLAIQGAGPWYTLCDLAIGHSSSPAPPHGR</sequence>
<dbReference type="EMBL" id="LUUB01000068">
    <property type="protein sequence ID" value="OAF07545.1"/>
    <property type="molecule type" value="Genomic_DNA"/>
</dbReference>
<organism evidence="1 2">
    <name type="scientific">Bradyrhizobium centrolobii</name>
    <dbReference type="NCBI Taxonomy" id="1505087"/>
    <lineage>
        <taxon>Bacteria</taxon>
        <taxon>Pseudomonadati</taxon>
        <taxon>Pseudomonadota</taxon>
        <taxon>Alphaproteobacteria</taxon>
        <taxon>Hyphomicrobiales</taxon>
        <taxon>Nitrobacteraceae</taxon>
        <taxon>Bradyrhizobium</taxon>
    </lineage>
</organism>
<gene>
    <name evidence="1" type="ORF">AYJ54_00240</name>
</gene>
<reference evidence="1 2" key="1">
    <citation type="submission" date="2016-03" db="EMBL/GenBank/DDBJ databases">
        <title>Draft Genome Sequence of the Strain BR 10245 (Bradyrhizobium sp.) isolated from nodules of Centrolobium paraense.</title>
        <authorList>
            <person name="Simoes-Araujo J.L.Sr."/>
            <person name="Barauna A.C."/>
            <person name="Silva K."/>
            <person name="Zilli J.E."/>
        </authorList>
    </citation>
    <scope>NUCLEOTIDE SEQUENCE [LARGE SCALE GENOMIC DNA]</scope>
    <source>
        <strain evidence="1 2">BR 10245</strain>
    </source>
</reference>
<comment type="caution">
    <text evidence="1">The sequence shown here is derived from an EMBL/GenBank/DDBJ whole genome shotgun (WGS) entry which is preliminary data.</text>
</comment>